<gene>
    <name evidence="3" type="ORF">P7H43_01385</name>
</gene>
<accession>A0AAW8TTY7</accession>
<evidence type="ECO:0000259" key="2">
    <source>
        <dbReference type="Pfam" id="PF13439"/>
    </source>
</evidence>
<dbReference type="InterPro" id="IPR028098">
    <property type="entry name" value="Glyco_trans_4-like_N"/>
</dbReference>
<dbReference type="Pfam" id="PF13439">
    <property type="entry name" value="Glyco_transf_4"/>
    <property type="match status" value="1"/>
</dbReference>
<proteinExistence type="predicted"/>
<dbReference type="Gene3D" id="3.40.50.2000">
    <property type="entry name" value="Glycogen Phosphorylase B"/>
    <property type="match status" value="2"/>
</dbReference>
<dbReference type="GeneID" id="78365245"/>
<reference evidence="3" key="1">
    <citation type="submission" date="2023-03" db="EMBL/GenBank/DDBJ databases">
        <authorList>
            <person name="Shen W."/>
            <person name="Cai J."/>
        </authorList>
    </citation>
    <scope>NUCLEOTIDE SEQUENCE</scope>
    <source>
        <strain evidence="3">B226-2</strain>
    </source>
</reference>
<dbReference type="Pfam" id="PF00534">
    <property type="entry name" value="Glycos_transf_1"/>
    <property type="match status" value="1"/>
</dbReference>
<dbReference type="PANTHER" id="PTHR45947:SF3">
    <property type="entry name" value="SULFOQUINOVOSYL TRANSFERASE SQD2"/>
    <property type="match status" value="1"/>
</dbReference>
<dbReference type="InterPro" id="IPR050194">
    <property type="entry name" value="Glycosyltransferase_grp1"/>
</dbReference>
<dbReference type="CDD" id="cd03801">
    <property type="entry name" value="GT4_PimA-like"/>
    <property type="match status" value="1"/>
</dbReference>
<feature type="domain" description="Glycosyltransferase subfamily 4-like N-terminal" evidence="2">
    <location>
        <begin position="45"/>
        <end position="141"/>
    </location>
</feature>
<feature type="domain" description="Glycosyl transferase family 1" evidence="1">
    <location>
        <begin position="155"/>
        <end position="308"/>
    </location>
</feature>
<organism evidence="3 4">
    <name type="scientific">Enterococcus asini</name>
    <dbReference type="NCBI Taxonomy" id="57732"/>
    <lineage>
        <taxon>Bacteria</taxon>
        <taxon>Bacillati</taxon>
        <taxon>Bacillota</taxon>
        <taxon>Bacilli</taxon>
        <taxon>Lactobacillales</taxon>
        <taxon>Enterococcaceae</taxon>
        <taxon>Enterococcus</taxon>
    </lineage>
</organism>
<dbReference type="EMBL" id="JARQBJ010000001">
    <property type="protein sequence ID" value="MDT2809144.1"/>
    <property type="molecule type" value="Genomic_DNA"/>
</dbReference>
<dbReference type="AlphaFoldDB" id="A0AAW8TTY7"/>
<dbReference type="InterPro" id="IPR001296">
    <property type="entry name" value="Glyco_trans_1"/>
</dbReference>
<name>A0AAW8TTY7_9ENTE</name>
<dbReference type="PANTHER" id="PTHR45947">
    <property type="entry name" value="SULFOQUINOVOSYL TRANSFERASE SQD2"/>
    <property type="match status" value="1"/>
</dbReference>
<sequence length="354" mass="40500">MIRITMLSRADTVKGQGVGSAYDELVKMLKERFSSEFHIEINTTSKADVSHYHTINPEFYLSTFSKKSRGVRVGYVHFLPETLKGSIDLFPPFQKVFNWYVMSFYRRMDLLVVVNPSFIPELVAAGIPEDKICYIPNFVSREDFYPQAPTEKVATRQRLGFSQDDFIVLGVGQVQKRKGVDDFIQLAKDNPDLQFVWAGGFSFGKLTDGYDEYREVYENPPANLTFTGILDRSELVDYYNMVDVFLLPSYNELFPMSILEAFSCHTPVMVRNLELYESVISGYYLGTEDRAEMGAKLRELAADPSQLAHYADLSAKAAEHYSEDNVAKIWYRFYTDLAQGKQLELAPDSREVQP</sequence>
<dbReference type="Proteomes" id="UP001256711">
    <property type="component" value="Unassembled WGS sequence"/>
</dbReference>
<dbReference type="RefSeq" id="WP_010754158.1">
    <property type="nucleotide sequence ID" value="NZ_CAJJLU010000001.1"/>
</dbReference>
<evidence type="ECO:0000259" key="1">
    <source>
        <dbReference type="Pfam" id="PF00534"/>
    </source>
</evidence>
<comment type="caution">
    <text evidence="3">The sequence shown here is derived from an EMBL/GenBank/DDBJ whole genome shotgun (WGS) entry which is preliminary data.</text>
</comment>
<protein>
    <submittedName>
        <fullName evidence="3">Glycosyltransferase family 4 protein</fullName>
    </submittedName>
</protein>
<dbReference type="SUPFAM" id="SSF53756">
    <property type="entry name" value="UDP-Glycosyltransferase/glycogen phosphorylase"/>
    <property type="match status" value="1"/>
</dbReference>
<evidence type="ECO:0000313" key="3">
    <source>
        <dbReference type="EMBL" id="MDT2809144.1"/>
    </source>
</evidence>
<dbReference type="GO" id="GO:0016757">
    <property type="term" value="F:glycosyltransferase activity"/>
    <property type="evidence" value="ECO:0007669"/>
    <property type="project" value="InterPro"/>
</dbReference>
<evidence type="ECO:0000313" key="4">
    <source>
        <dbReference type="Proteomes" id="UP001256711"/>
    </source>
</evidence>